<comment type="caution">
    <text evidence="2">The sequence shown here is derived from an EMBL/GenBank/DDBJ whole genome shotgun (WGS) entry which is preliminary data.</text>
</comment>
<dbReference type="Gene3D" id="3.10.180.10">
    <property type="entry name" value="2,3-Dihydroxybiphenyl 1,2-Dioxygenase, domain 1"/>
    <property type="match status" value="1"/>
</dbReference>
<accession>A0ABR7CPU7</accession>
<dbReference type="InterPro" id="IPR004360">
    <property type="entry name" value="Glyas_Fos-R_dOase_dom"/>
</dbReference>
<evidence type="ECO:0000313" key="2">
    <source>
        <dbReference type="EMBL" id="MBC5617678.1"/>
    </source>
</evidence>
<dbReference type="InterPro" id="IPR051332">
    <property type="entry name" value="Fosfomycin_Res_Enzymes"/>
</dbReference>
<dbReference type="InterPro" id="IPR037523">
    <property type="entry name" value="VOC_core"/>
</dbReference>
<reference evidence="2 3" key="1">
    <citation type="submission" date="2020-08" db="EMBL/GenBank/DDBJ databases">
        <title>Genome public.</title>
        <authorList>
            <person name="Liu C."/>
            <person name="Sun Q."/>
        </authorList>
    </citation>
    <scope>NUCLEOTIDE SEQUENCE [LARGE SCALE GENOMIC DNA]</scope>
    <source>
        <strain evidence="2 3">New-7</strain>
    </source>
</reference>
<feature type="domain" description="VOC" evidence="1">
    <location>
        <begin position="2"/>
        <end position="126"/>
    </location>
</feature>
<dbReference type="PROSITE" id="PS51819">
    <property type="entry name" value="VOC"/>
    <property type="match status" value="1"/>
</dbReference>
<keyword evidence="3" id="KW-1185">Reference proteome</keyword>
<dbReference type="InterPro" id="IPR029068">
    <property type="entry name" value="Glyas_Bleomycin-R_OHBP_Dase"/>
</dbReference>
<gene>
    <name evidence="2" type="ORF">H8S08_11750</name>
</gene>
<dbReference type="EMBL" id="JACOOK010000008">
    <property type="protein sequence ID" value="MBC5617678.1"/>
    <property type="molecule type" value="Genomic_DNA"/>
</dbReference>
<evidence type="ECO:0000313" key="3">
    <source>
        <dbReference type="Proteomes" id="UP000636891"/>
    </source>
</evidence>
<dbReference type="SUPFAM" id="SSF54593">
    <property type="entry name" value="Glyoxalase/Bleomycin resistance protein/Dihydroxybiphenyl dioxygenase"/>
    <property type="match status" value="1"/>
</dbReference>
<dbReference type="PANTHER" id="PTHR36113:SF1">
    <property type="entry name" value="GLYOXALASE_BLEOMYCIN RESISTANCE PROTEIN_DIOXYGENASE"/>
    <property type="match status" value="1"/>
</dbReference>
<dbReference type="Proteomes" id="UP000636891">
    <property type="component" value="Unassembled WGS sequence"/>
</dbReference>
<proteinExistence type="predicted"/>
<dbReference type="PANTHER" id="PTHR36113">
    <property type="entry name" value="LYASE, PUTATIVE-RELATED-RELATED"/>
    <property type="match status" value="1"/>
</dbReference>
<organism evidence="2 3">
    <name type="scientific">Alistipes hominis</name>
    <dbReference type="NCBI Taxonomy" id="2763015"/>
    <lineage>
        <taxon>Bacteria</taxon>
        <taxon>Pseudomonadati</taxon>
        <taxon>Bacteroidota</taxon>
        <taxon>Bacteroidia</taxon>
        <taxon>Bacteroidales</taxon>
        <taxon>Rikenellaceae</taxon>
        <taxon>Alistipes</taxon>
    </lineage>
</organism>
<sequence>MAVAHIALWTNRLEELRDFYVRYFDGESGPVYRNPAKGFESFFVRFDGVVALELMRRTDIRDSDEGEHTGFCHVAFGVGSREAVCSLTERLRRDGYRIAGEPRQTGDGYFESVVCDPDGNRIEIVA</sequence>
<evidence type="ECO:0000259" key="1">
    <source>
        <dbReference type="PROSITE" id="PS51819"/>
    </source>
</evidence>
<name>A0ABR7CPU7_9BACT</name>
<dbReference type="Pfam" id="PF00903">
    <property type="entry name" value="Glyoxalase"/>
    <property type="match status" value="1"/>
</dbReference>
<protein>
    <submittedName>
        <fullName evidence="2">VOC family protein</fullName>
    </submittedName>
</protein>